<dbReference type="PANTHER" id="PTHR12747:SF0">
    <property type="entry name" value="ELONGATOR COMPLEX PROTEIN 1"/>
    <property type="match status" value="1"/>
</dbReference>
<dbReference type="InterPro" id="IPR056166">
    <property type="entry name" value="TPR_ELP1"/>
</dbReference>
<dbReference type="OrthoDB" id="40048at2759"/>
<comment type="similarity">
    <text evidence="2 6">Belongs to the ELP1/IKA1 family.</text>
</comment>
<dbReference type="PANTHER" id="PTHR12747">
    <property type="entry name" value="ELONGATOR COMPLEX PROTEIN 1"/>
    <property type="match status" value="1"/>
</dbReference>
<feature type="domain" description="ELP1 first N-terminal beta-propeller" evidence="9">
    <location>
        <begin position="2"/>
        <end position="393"/>
    </location>
</feature>
<protein>
    <recommendedName>
        <fullName evidence="5 6">Elongator complex protein 1</fullName>
    </recommendedName>
</protein>
<keyword evidence="7" id="KW-0175">Coiled coil</keyword>
<dbReference type="InterPro" id="IPR006849">
    <property type="entry name" value="Elp1"/>
</dbReference>
<dbReference type="Pfam" id="PF23925">
    <property type="entry name" value="A-sol_ELP1"/>
    <property type="match status" value="2"/>
</dbReference>
<evidence type="ECO:0000313" key="14">
    <source>
        <dbReference type="EMBL" id="KZT27113.1"/>
    </source>
</evidence>
<evidence type="ECO:0000256" key="8">
    <source>
        <dbReference type="SAM" id="MobiDB-lite"/>
    </source>
</evidence>
<evidence type="ECO:0000256" key="2">
    <source>
        <dbReference type="ARBA" id="ARBA00006086"/>
    </source>
</evidence>
<dbReference type="STRING" id="1314782.A0A165TSL1"/>
<dbReference type="FunCoup" id="A0A165TSL1">
    <property type="interactions" value="487"/>
</dbReference>
<feature type="domain" description="ELP1 TPR" evidence="11">
    <location>
        <begin position="929"/>
        <end position="1094"/>
    </location>
</feature>
<name>A0A165TSL1_9AGAM</name>
<dbReference type="Pfam" id="PF04762">
    <property type="entry name" value="Beta-prop_ELP1_1st"/>
    <property type="match status" value="1"/>
</dbReference>
<proteinExistence type="inferred from homology"/>
<dbReference type="InterPro" id="IPR056169">
    <property type="entry name" value="HB_ELP1"/>
</dbReference>
<organism evidence="14 15">
    <name type="scientific">Neolentinus lepideus HHB14362 ss-1</name>
    <dbReference type="NCBI Taxonomy" id="1314782"/>
    <lineage>
        <taxon>Eukaryota</taxon>
        <taxon>Fungi</taxon>
        <taxon>Dikarya</taxon>
        <taxon>Basidiomycota</taxon>
        <taxon>Agaricomycotina</taxon>
        <taxon>Agaricomycetes</taxon>
        <taxon>Gloeophyllales</taxon>
        <taxon>Gloeophyllaceae</taxon>
        <taxon>Neolentinus</taxon>
    </lineage>
</organism>
<keyword evidence="4" id="KW-0819">tRNA processing</keyword>
<feature type="domain" description="ELP1 three-helical bundle" evidence="13">
    <location>
        <begin position="1103"/>
        <end position="1273"/>
    </location>
</feature>
<dbReference type="PIRSF" id="PIRSF017233">
    <property type="entry name" value="IKAP"/>
    <property type="match status" value="1"/>
</dbReference>
<evidence type="ECO:0000256" key="7">
    <source>
        <dbReference type="SAM" id="Coils"/>
    </source>
</evidence>
<evidence type="ECO:0000313" key="15">
    <source>
        <dbReference type="Proteomes" id="UP000076761"/>
    </source>
</evidence>
<evidence type="ECO:0000256" key="1">
    <source>
        <dbReference type="ARBA" id="ARBA00005043"/>
    </source>
</evidence>
<dbReference type="InterPro" id="IPR056165">
    <property type="entry name" value="Beta-prop_ELP1_2nd"/>
</dbReference>
<dbReference type="InterPro" id="IPR056167">
    <property type="entry name" value="A-sol_ELP1"/>
</dbReference>
<evidence type="ECO:0000259" key="12">
    <source>
        <dbReference type="Pfam" id="PF23925"/>
    </source>
</evidence>
<dbReference type="UniPathway" id="UPA00988"/>
<feature type="compositionally biased region" description="Basic residues" evidence="8">
    <location>
        <begin position="1189"/>
        <end position="1201"/>
    </location>
</feature>
<dbReference type="GO" id="GO:0016301">
    <property type="term" value="F:kinase activity"/>
    <property type="evidence" value="ECO:0007669"/>
    <property type="project" value="UniProtKB-KW"/>
</dbReference>
<feature type="coiled-coil region" evidence="7">
    <location>
        <begin position="1117"/>
        <end position="1148"/>
    </location>
</feature>
<evidence type="ECO:0000256" key="5">
    <source>
        <dbReference type="ARBA" id="ARBA00029535"/>
    </source>
</evidence>
<dbReference type="InterPro" id="IPR056164">
    <property type="entry name" value="Beta-prop_ELP1_1st"/>
</dbReference>
<dbReference type="GO" id="GO:0033588">
    <property type="term" value="C:elongator holoenzyme complex"/>
    <property type="evidence" value="ECO:0007669"/>
    <property type="project" value="InterPro"/>
</dbReference>
<dbReference type="Pfam" id="PF23797">
    <property type="entry name" value="Beta-prop_ELP1_2nd"/>
    <property type="match status" value="1"/>
</dbReference>
<evidence type="ECO:0000256" key="6">
    <source>
        <dbReference type="PIRNR" id="PIRNR017233"/>
    </source>
</evidence>
<evidence type="ECO:0000256" key="3">
    <source>
        <dbReference type="ARBA" id="ARBA00022490"/>
    </source>
</evidence>
<evidence type="ECO:0000259" key="9">
    <source>
        <dbReference type="Pfam" id="PF04762"/>
    </source>
</evidence>
<dbReference type="Gene3D" id="2.130.10.10">
    <property type="entry name" value="YVTN repeat-like/Quinoprotein amine dehydrogenase"/>
    <property type="match status" value="1"/>
</dbReference>
<dbReference type="GO" id="GO:0000049">
    <property type="term" value="F:tRNA binding"/>
    <property type="evidence" value="ECO:0007669"/>
    <property type="project" value="TreeGrafter"/>
</dbReference>
<feature type="domain" description="ELP1 alpha-solenoid" evidence="12">
    <location>
        <begin position="744"/>
        <end position="817"/>
    </location>
</feature>
<dbReference type="Proteomes" id="UP000076761">
    <property type="component" value="Unassembled WGS sequence"/>
</dbReference>
<dbReference type="EMBL" id="KV425563">
    <property type="protein sequence ID" value="KZT27113.1"/>
    <property type="molecule type" value="Genomic_DNA"/>
</dbReference>
<evidence type="ECO:0000259" key="11">
    <source>
        <dbReference type="Pfam" id="PF23878"/>
    </source>
</evidence>
<feature type="region of interest" description="Disordered" evidence="8">
    <location>
        <begin position="1181"/>
        <end position="1210"/>
    </location>
</feature>
<feature type="domain" description="ELP1 alpha-solenoid" evidence="12">
    <location>
        <begin position="819"/>
        <end position="922"/>
    </location>
</feature>
<evidence type="ECO:0000259" key="10">
    <source>
        <dbReference type="Pfam" id="PF23797"/>
    </source>
</evidence>
<reference evidence="14 15" key="1">
    <citation type="journal article" date="2016" name="Mol. Biol. Evol.">
        <title>Comparative Genomics of Early-Diverging Mushroom-Forming Fungi Provides Insights into the Origins of Lignocellulose Decay Capabilities.</title>
        <authorList>
            <person name="Nagy L.G."/>
            <person name="Riley R."/>
            <person name="Tritt A."/>
            <person name="Adam C."/>
            <person name="Daum C."/>
            <person name="Floudas D."/>
            <person name="Sun H."/>
            <person name="Yadav J.S."/>
            <person name="Pangilinan J."/>
            <person name="Larsson K.H."/>
            <person name="Matsuura K."/>
            <person name="Barry K."/>
            <person name="Labutti K."/>
            <person name="Kuo R."/>
            <person name="Ohm R.A."/>
            <person name="Bhattacharya S.S."/>
            <person name="Shirouzu T."/>
            <person name="Yoshinaga Y."/>
            <person name="Martin F.M."/>
            <person name="Grigoriev I.V."/>
            <person name="Hibbett D.S."/>
        </authorList>
    </citation>
    <scope>NUCLEOTIDE SEQUENCE [LARGE SCALE GENOMIC DNA]</scope>
    <source>
        <strain evidence="14 15">HHB14362 ss-1</strain>
    </source>
</reference>
<dbReference type="SUPFAM" id="SSF69322">
    <property type="entry name" value="Tricorn protease domain 2"/>
    <property type="match status" value="1"/>
</dbReference>
<keyword evidence="14" id="KW-0808">Transferase</keyword>
<gene>
    <name evidence="14" type="ORF">NEOLEDRAFT_1089209</name>
</gene>
<dbReference type="GO" id="GO:0005634">
    <property type="term" value="C:nucleus"/>
    <property type="evidence" value="ECO:0007669"/>
    <property type="project" value="UniProtKB-SubCell"/>
</dbReference>
<sequence length="1332" mass="149900">MRSLVLQAVSHTIILEEPGRSRITAVCHDVDEDFIYSAVELMNADADVDVSIWKTSTLGSSEHHSGPELITTITTPSLTPDPNSAEIISMRFVMESRTLVVVTRSGDITSIPLNIDPIEADVVGSVDFGILAAAWSPDDSLLVLVTGDRKLILMTSAFDVLSEAPLHTSDFGEDAPINVGWGSKQTQFHGSLGKAAAQAPSASLSSIGFSPDDDTLPRISWRGDGAYFVVSVLSPQPEQGLSRRIFRVYDRQAALQSTSEPVAGLEHPLAWRPSGNLIASTQRFGFEGGGSGKEGRHDLVFFERNGLRHGEFGIREADLKPLEGAANKLHKWGYKVKELSWSSDSNVLAVWIEMEETDLVQLWTTGNYHWYLKQEICPFEGSSRFTSITWHPERALHLSLTTTSQLIQRIFAWDTFASKSGPLADSGSVAVVDGTSLLLTPFRMQNVPPPMSACQLSLINARSPVLQGRRAPVHVTFSPAKDVLAVLWSFHRVQLWDLRTRQIIGRGKVMDPVLLWEGEVGRSSVRREARQISLWTQDTHARVAVLSTEYEAEEGDILTLADIRGDTLVGQMDLQLPARNGWLLASLDKEIAWQSVDGEIFPVTVQDDGVVLPTSRFPEFCLCSSTLTAGNSGTEPRVFVGLADSGKLYAANPESRCRALSSSVNSFVVTSDFVIFTTTSHEAHFVPLESLPDFLSSSENIASTQESWERRRVERGSRIVTAVPSAMTLVLQMPRGNLETINPRPLVMRAIVRDVEAGRYRKAFLAARKHRIDLSTLVNRDANTFMANIPQFVEQVEDIEYMNLFLTSLGSSSLDLTLVAKLCDLIRTELEAKDLKKYISSIMTSYVVKTPPEHELALQLLLRLRDSEPDLVEDAVKYIIFLVDTDKLLDTALGMYDFSIFLMIAQHAQKDPREYLPFLRELRSYERYYQRFKIDDHLKQYEKALKNLSLAGEERFDEAIEYVERHRLYELALSLWKDTDHYASVLDTYGDWLFERREFRQAALAFLEADKRRKALIAYEKALDWQELFDVAISSDIADSEIVNMGWRVSGYLEGLISKKRFADAATVLLDYSKDVRHAVIALVEGNLFSEARRIISLRKVPDLLTELIHPAILESRNQISEDIGEMKEQLRKQLQRIRELRIRKVEEPDAFYGVEDTALHNVDVMTDVSMAPTAFTRYTAAPSTASRTTKRSSRSKRKMERKVGSGRKGTVDEEEYLLNSVAKLVNRFMTTQVEAGKLLPHLFQFTSHHRKEGLSLQEEIIKFEEELKDAVEETWRKSFEVGEAGASLEDSWATRMDRLEKDRMVDPLDKVPRPEIPLTDWRVTLLDTCKS</sequence>
<keyword evidence="6" id="KW-0539">Nucleus</keyword>
<dbReference type="InterPro" id="IPR015943">
    <property type="entry name" value="WD40/YVTN_repeat-like_dom_sf"/>
</dbReference>
<dbReference type="GO" id="GO:0002926">
    <property type="term" value="P:tRNA wobble base 5-methoxycarbonylmethyl-2-thiouridinylation"/>
    <property type="evidence" value="ECO:0007669"/>
    <property type="project" value="TreeGrafter"/>
</dbReference>
<dbReference type="Pfam" id="PF23936">
    <property type="entry name" value="HB_ELP1"/>
    <property type="match status" value="1"/>
</dbReference>
<keyword evidence="14" id="KW-0418">Kinase</keyword>
<dbReference type="GO" id="GO:0005829">
    <property type="term" value="C:cytosol"/>
    <property type="evidence" value="ECO:0007669"/>
    <property type="project" value="TreeGrafter"/>
</dbReference>
<evidence type="ECO:0000259" key="13">
    <source>
        <dbReference type="Pfam" id="PF23936"/>
    </source>
</evidence>
<feature type="domain" description="ELP1 N-terminal second beta-propeller" evidence="10">
    <location>
        <begin position="431"/>
        <end position="720"/>
    </location>
</feature>
<dbReference type="Pfam" id="PF23878">
    <property type="entry name" value="TPR_ELP1"/>
    <property type="match status" value="1"/>
</dbReference>
<comment type="function">
    <text evidence="6">Component of the elongator complex which is required for multiple tRNA modifications, including mcm5U (5-methoxycarbonylmethyl uridine), mcm5s2U (5-methoxycarbonylmethyl-2-thiouridine), and ncm5U (5-carbamoylmethyl uridine). The elongator complex catalyzes formation of carboxymethyluridine in the wobble base at position 34 in tRNAs.</text>
</comment>
<dbReference type="InParanoid" id="A0A165TSL1"/>
<accession>A0A165TSL1</accession>
<comment type="subcellular location">
    <subcellularLocation>
        <location evidence="6">Cytoplasm</location>
    </subcellularLocation>
    <subcellularLocation>
        <location evidence="6">Nucleus</location>
    </subcellularLocation>
</comment>
<comment type="pathway">
    <text evidence="1">tRNA modification; 5-methoxycarbonylmethyl-2-thiouridine-tRNA biosynthesis.</text>
</comment>
<keyword evidence="3 6" id="KW-0963">Cytoplasm</keyword>
<evidence type="ECO:0000256" key="4">
    <source>
        <dbReference type="ARBA" id="ARBA00022694"/>
    </source>
</evidence>
<keyword evidence="15" id="KW-1185">Reference proteome</keyword>